<evidence type="ECO:0000259" key="5">
    <source>
        <dbReference type="Pfam" id="PF04542"/>
    </source>
</evidence>
<dbReference type="EMBL" id="SMGQ01000013">
    <property type="protein sequence ID" value="TCK92634.1"/>
    <property type="molecule type" value="Genomic_DNA"/>
</dbReference>
<reference evidence="7 8" key="1">
    <citation type="submission" date="2019-03" db="EMBL/GenBank/DDBJ databases">
        <title>Genomic Encyclopedia of Type Strains, Phase IV (KMG-IV): sequencing the most valuable type-strain genomes for metagenomic binning, comparative biology and taxonomic classification.</title>
        <authorList>
            <person name="Goeker M."/>
        </authorList>
    </citation>
    <scope>NUCLEOTIDE SEQUENCE [LARGE SCALE GENOMIC DNA]</scope>
    <source>
        <strain evidence="7 8">DSM 24176</strain>
    </source>
</reference>
<dbReference type="NCBIfam" id="TIGR02937">
    <property type="entry name" value="sigma70-ECF"/>
    <property type="match status" value="1"/>
</dbReference>
<dbReference type="SUPFAM" id="SSF88659">
    <property type="entry name" value="Sigma3 and sigma4 domains of RNA polymerase sigma factors"/>
    <property type="match status" value="1"/>
</dbReference>
<dbReference type="Gene3D" id="1.10.10.10">
    <property type="entry name" value="Winged helix-like DNA-binding domain superfamily/Winged helix DNA-binding domain"/>
    <property type="match status" value="1"/>
</dbReference>
<dbReference type="InterPro" id="IPR007627">
    <property type="entry name" value="RNA_pol_sigma70_r2"/>
</dbReference>
<dbReference type="OrthoDB" id="2613570at2"/>
<evidence type="ECO:0000256" key="3">
    <source>
        <dbReference type="ARBA" id="ARBA00023082"/>
    </source>
</evidence>
<protein>
    <submittedName>
        <fullName evidence="7">RNA polymerase sigma-70 factor (ECF subfamily)</fullName>
    </submittedName>
</protein>
<dbReference type="PANTHER" id="PTHR43133:SF60">
    <property type="entry name" value="RNA POLYMERASE SIGMA FACTOR SIGV"/>
    <property type="match status" value="1"/>
</dbReference>
<dbReference type="InterPro" id="IPR039425">
    <property type="entry name" value="RNA_pol_sigma-70-like"/>
</dbReference>
<sequence>MITFLLTIEDINLRSKLEEIYLCYHKELFITAYSILKDYHEAEDVVQTTIIKVSNNIDKISEVKCKKTRAYLVIIVRNLCYDIYNRKKGITTIAIDEISNIFTDDVNFVDNLIKMEQSKEMLGFLNELNQDYTDILTLKYYYELTISEIAEMLNITENNVSVKINRAKKALKDVIQKGGALCERTV</sequence>
<gene>
    <name evidence="7" type="ORF">EDC19_1785</name>
</gene>
<accession>A0A4R1MMW4</accession>
<comment type="similarity">
    <text evidence="1">Belongs to the sigma-70 factor family. ECF subfamily.</text>
</comment>
<dbReference type="InterPro" id="IPR013325">
    <property type="entry name" value="RNA_pol_sigma_r2"/>
</dbReference>
<dbReference type="RefSeq" id="WP_132282501.1">
    <property type="nucleotide sequence ID" value="NZ_SMGQ01000013.1"/>
</dbReference>
<dbReference type="InterPro" id="IPR013324">
    <property type="entry name" value="RNA_pol_sigma_r3/r4-like"/>
</dbReference>
<evidence type="ECO:0000256" key="4">
    <source>
        <dbReference type="ARBA" id="ARBA00023163"/>
    </source>
</evidence>
<dbReference type="GO" id="GO:0003677">
    <property type="term" value="F:DNA binding"/>
    <property type="evidence" value="ECO:0007669"/>
    <property type="project" value="InterPro"/>
</dbReference>
<dbReference type="InterPro" id="IPR036388">
    <property type="entry name" value="WH-like_DNA-bd_sf"/>
</dbReference>
<dbReference type="Gene3D" id="1.10.1740.10">
    <property type="match status" value="1"/>
</dbReference>
<evidence type="ECO:0000313" key="7">
    <source>
        <dbReference type="EMBL" id="TCK92634.1"/>
    </source>
</evidence>
<name>A0A4R1MMW4_9FIRM</name>
<feature type="domain" description="RNA polymerase sigma-70 region 2" evidence="5">
    <location>
        <begin position="21"/>
        <end position="88"/>
    </location>
</feature>
<dbReference type="GO" id="GO:0016987">
    <property type="term" value="F:sigma factor activity"/>
    <property type="evidence" value="ECO:0007669"/>
    <property type="project" value="UniProtKB-KW"/>
</dbReference>
<dbReference type="Proteomes" id="UP000294545">
    <property type="component" value="Unassembled WGS sequence"/>
</dbReference>
<dbReference type="AlphaFoldDB" id="A0A4R1MMW4"/>
<evidence type="ECO:0000256" key="1">
    <source>
        <dbReference type="ARBA" id="ARBA00010641"/>
    </source>
</evidence>
<dbReference type="SUPFAM" id="SSF88946">
    <property type="entry name" value="Sigma2 domain of RNA polymerase sigma factors"/>
    <property type="match status" value="1"/>
</dbReference>
<keyword evidence="4" id="KW-0804">Transcription</keyword>
<keyword evidence="8" id="KW-1185">Reference proteome</keyword>
<dbReference type="GO" id="GO:0006352">
    <property type="term" value="P:DNA-templated transcription initiation"/>
    <property type="evidence" value="ECO:0007669"/>
    <property type="project" value="InterPro"/>
</dbReference>
<dbReference type="InterPro" id="IPR014284">
    <property type="entry name" value="RNA_pol_sigma-70_dom"/>
</dbReference>
<dbReference type="Pfam" id="PF08281">
    <property type="entry name" value="Sigma70_r4_2"/>
    <property type="match status" value="1"/>
</dbReference>
<keyword evidence="3" id="KW-0731">Sigma factor</keyword>
<dbReference type="PANTHER" id="PTHR43133">
    <property type="entry name" value="RNA POLYMERASE ECF-TYPE SIGMA FACTO"/>
    <property type="match status" value="1"/>
</dbReference>
<keyword evidence="2" id="KW-0805">Transcription regulation</keyword>
<evidence type="ECO:0000313" key="8">
    <source>
        <dbReference type="Proteomes" id="UP000294545"/>
    </source>
</evidence>
<comment type="caution">
    <text evidence="7">The sequence shown here is derived from an EMBL/GenBank/DDBJ whole genome shotgun (WGS) entry which is preliminary data.</text>
</comment>
<evidence type="ECO:0000256" key="2">
    <source>
        <dbReference type="ARBA" id="ARBA00023015"/>
    </source>
</evidence>
<dbReference type="InterPro" id="IPR013249">
    <property type="entry name" value="RNA_pol_sigma70_r4_t2"/>
</dbReference>
<dbReference type="CDD" id="cd06171">
    <property type="entry name" value="Sigma70_r4"/>
    <property type="match status" value="1"/>
</dbReference>
<feature type="domain" description="RNA polymerase sigma factor 70 region 4 type 2" evidence="6">
    <location>
        <begin position="123"/>
        <end position="171"/>
    </location>
</feature>
<evidence type="ECO:0000259" key="6">
    <source>
        <dbReference type="Pfam" id="PF08281"/>
    </source>
</evidence>
<organism evidence="7 8">
    <name type="scientific">Natranaerovirga hydrolytica</name>
    <dbReference type="NCBI Taxonomy" id="680378"/>
    <lineage>
        <taxon>Bacteria</taxon>
        <taxon>Bacillati</taxon>
        <taxon>Bacillota</taxon>
        <taxon>Clostridia</taxon>
        <taxon>Lachnospirales</taxon>
        <taxon>Natranaerovirgaceae</taxon>
        <taxon>Natranaerovirga</taxon>
    </lineage>
</organism>
<dbReference type="Pfam" id="PF04542">
    <property type="entry name" value="Sigma70_r2"/>
    <property type="match status" value="1"/>
</dbReference>
<proteinExistence type="inferred from homology"/>